<dbReference type="PANTHER" id="PTHR33939:SF1">
    <property type="entry name" value="DUF4371 DOMAIN-CONTAINING PROTEIN"/>
    <property type="match status" value="1"/>
</dbReference>
<dbReference type="Gene3D" id="3.30.420.10">
    <property type="entry name" value="Ribonuclease H-like superfamily/Ribonuclease H"/>
    <property type="match status" value="1"/>
</dbReference>
<feature type="region of interest" description="Disordered" evidence="1">
    <location>
        <begin position="155"/>
        <end position="185"/>
    </location>
</feature>
<accession>A0AA38IKL6</accession>
<reference evidence="3" key="1">
    <citation type="journal article" date="2023" name="G3 (Bethesda)">
        <title>Whole genome assemblies of Zophobas morio and Tenebrio molitor.</title>
        <authorList>
            <person name="Kaur S."/>
            <person name="Stinson S.A."/>
            <person name="diCenzo G.C."/>
        </authorList>
    </citation>
    <scope>NUCLEOTIDE SEQUENCE</scope>
    <source>
        <strain evidence="3">QUZm001</strain>
    </source>
</reference>
<comment type="caution">
    <text evidence="3">The sequence shown here is derived from an EMBL/GenBank/DDBJ whole genome shotgun (WGS) entry which is preliminary data.</text>
</comment>
<dbReference type="Pfam" id="PF13358">
    <property type="entry name" value="DDE_3"/>
    <property type="match status" value="1"/>
</dbReference>
<proteinExistence type="predicted"/>
<organism evidence="3 4">
    <name type="scientific">Zophobas morio</name>
    <dbReference type="NCBI Taxonomy" id="2755281"/>
    <lineage>
        <taxon>Eukaryota</taxon>
        <taxon>Metazoa</taxon>
        <taxon>Ecdysozoa</taxon>
        <taxon>Arthropoda</taxon>
        <taxon>Hexapoda</taxon>
        <taxon>Insecta</taxon>
        <taxon>Pterygota</taxon>
        <taxon>Neoptera</taxon>
        <taxon>Endopterygota</taxon>
        <taxon>Coleoptera</taxon>
        <taxon>Polyphaga</taxon>
        <taxon>Cucujiformia</taxon>
        <taxon>Tenebrionidae</taxon>
        <taxon>Zophobas</taxon>
    </lineage>
</organism>
<keyword evidence="4" id="KW-1185">Reference proteome</keyword>
<sequence length="201" mass="23319">MPHHNVREIKEPTSTTRKADMLLWLEERDIVVDKTLTKPEIYEVIKDFKSATRIYKLDTLMTEFGHAVLRLPPYHPELNPIEKIWANVKNWVAQRNTTFKLPDVEKLARTRFAELTADDWATVCRNFVKVEDEYIIKERLLDDALEEFEFMVNTGSSDEDFSSDDDADDQQPSTSGGRRGNQCDHDYLGVAPLFYNSDDSD</sequence>
<evidence type="ECO:0000313" key="4">
    <source>
        <dbReference type="Proteomes" id="UP001168821"/>
    </source>
</evidence>
<dbReference type="AlphaFoldDB" id="A0AA38IKL6"/>
<dbReference type="EMBL" id="JALNTZ010000004">
    <property type="protein sequence ID" value="KAJ3655184.1"/>
    <property type="molecule type" value="Genomic_DNA"/>
</dbReference>
<dbReference type="GO" id="GO:0003676">
    <property type="term" value="F:nucleic acid binding"/>
    <property type="evidence" value="ECO:0007669"/>
    <property type="project" value="InterPro"/>
</dbReference>
<dbReference type="InterPro" id="IPR036397">
    <property type="entry name" value="RNaseH_sf"/>
</dbReference>
<dbReference type="PANTHER" id="PTHR33939">
    <property type="entry name" value="PROTEIN CBG22215"/>
    <property type="match status" value="1"/>
</dbReference>
<evidence type="ECO:0000259" key="2">
    <source>
        <dbReference type="Pfam" id="PF13358"/>
    </source>
</evidence>
<protein>
    <recommendedName>
        <fullName evidence="2">Tc1-like transposase DDE domain-containing protein</fullName>
    </recommendedName>
</protein>
<feature type="compositionally biased region" description="Acidic residues" evidence="1">
    <location>
        <begin position="157"/>
        <end position="169"/>
    </location>
</feature>
<name>A0AA38IKL6_9CUCU</name>
<feature type="domain" description="Tc1-like transposase DDE" evidence="2">
    <location>
        <begin position="64"/>
        <end position="96"/>
    </location>
</feature>
<dbReference type="Proteomes" id="UP001168821">
    <property type="component" value="Unassembled WGS sequence"/>
</dbReference>
<evidence type="ECO:0000256" key="1">
    <source>
        <dbReference type="SAM" id="MobiDB-lite"/>
    </source>
</evidence>
<evidence type="ECO:0000313" key="3">
    <source>
        <dbReference type="EMBL" id="KAJ3655184.1"/>
    </source>
</evidence>
<dbReference type="InterPro" id="IPR038717">
    <property type="entry name" value="Tc1-like_DDE_dom"/>
</dbReference>
<gene>
    <name evidence="3" type="ORF">Zmor_014321</name>
</gene>